<sequence>MQSSSSAKFRSLIAAYEAELLHESLRCERHAM</sequence>
<protein>
    <submittedName>
        <fullName evidence="1">Uncharacterized protein</fullName>
    </submittedName>
</protein>
<reference evidence="1 2" key="1">
    <citation type="journal article" date="2013" name="Genome Announc.">
        <title>Draft Genome Sequence of Sphingobium lactosutens Strain DS20T, Isolated from a Hexachlorocyclohexane Dumpsite.</title>
        <authorList>
            <person name="Kumar R."/>
            <person name="Dwivedi V."/>
            <person name="Negi V."/>
            <person name="Khurana J.P."/>
            <person name="Lal R."/>
        </authorList>
    </citation>
    <scope>NUCLEOTIDE SEQUENCE [LARGE SCALE GENOMIC DNA]</scope>
    <source>
        <strain evidence="1 2">DS20</strain>
    </source>
</reference>
<dbReference type="AlphaFoldDB" id="T0IPX4"/>
<dbReference type="EMBL" id="ATDP01000106">
    <property type="protein sequence ID" value="EQB11704.1"/>
    <property type="molecule type" value="Genomic_DNA"/>
</dbReference>
<evidence type="ECO:0000313" key="1">
    <source>
        <dbReference type="EMBL" id="EQB11704.1"/>
    </source>
</evidence>
<comment type="caution">
    <text evidence="1">The sequence shown here is derived from an EMBL/GenBank/DDBJ whole genome shotgun (WGS) entry which is preliminary data.</text>
</comment>
<name>T0IPX4_9SPHN</name>
<evidence type="ECO:0000313" key="2">
    <source>
        <dbReference type="Proteomes" id="UP000015531"/>
    </source>
</evidence>
<proteinExistence type="predicted"/>
<gene>
    <name evidence="1" type="ORF">RLDS_21475</name>
</gene>
<accession>T0IPX4</accession>
<organism evidence="1 2">
    <name type="scientific">Sphingobium lactosutens DS20</name>
    <dbReference type="NCBI Taxonomy" id="1331060"/>
    <lineage>
        <taxon>Bacteria</taxon>
        <taxon>Pseudomonadati</taxon>
        <taxon>Pseudomonadota</taxon>
        <taxon>Alphaproteobacteria</taxon>
        <taxon>Sphingomonadales</taxon>
        <taxon>Sphingomonadaceae</taxon>
        <taxon>Sphingobium</taxon>
    </lineage>
</organism>
<dbReference type="Proteomes" id="UP000015531">
    <property type="component" value="Unassembled WGS sequence"/>
</dbReference>
<keyword evidence="2" id="KW-1185">Reference proteome</keyword>